<sequence length="118" mass="13623">MGRGTHVFTVNEANAIVMEIKPVLGGLMEAYKEGELGIIREQSRWLIKLSHRLGFSINPRLGIIHFPTLYRGSYDALLCYRFNEPKVMYWHWVDSAVRMRIRNINLFGSRGIENKEAG</sequence>
<dbReference type="OrthoDB" id="7857at2157"/>
<keyword evidence="2" id="KW-1185">Reference proteome</keyword>
<proteinExistence type="predicted"/>
<organism evidence="1 2">
    <name type="scientific">Caldivirga maquilingensis (strain ATCC 700844 / DSM 13496 / JCM 10307 / IC-167)</name>
    <dbReference type="NCBI Taxonomy" id="397948"/>
    <lineage>
        <taxon>Archaea</taxon>
        <taxon>Thermoproteota</taxon>
        <taxon>Thermoprotei</taxon>
        <taxon>Thermoproteales</taxon>
        <taxon>Thermoproteaceae</taxon>
        <taxon>Caldivirga</taxon>
    </lineage>
</organism>
<gene>
    <name evidence="1" type="ordered locus">Cmaq_0365</name>
</gene>
<dbReference type="InterPro" id="IPR018699">
    <property type="entry name" value="DUF2203"/>
</dbReference>
<name>A8MBC1_CALMQ</name>
<evidence type="ECO:0000313" key="1">
    <source>
        <dbReference type="EMBL" id="ABW01211.1"/>
    </source>
</evidence>
<dbReference type="eggNOG" id="arCOG05495">
    <property type="taxonomic scope" value="Archaea"/>
</dbReference>
<dbReference type="Proteomes" id="UP000001137">
    <property type="component" value="Chromosome"/>
</dbReference>
<dbReference type="STRING" id="397948.Cmaq_0365"/>
<dbReference type="AlphaFoldDB" id="A8MBC1"/>
<protein>
    <submittedName>
        <fullName evidence="1">Uncharacterized protein</fullName>
    </submittedName>
</protein>
<dbReference type="EMBL" id="CP000852">
    <property type="protein sequence ID" value="ABW01211.1"/>
    <property type="molecule type" value="Genomic_DNA"/>
</dbReference>
<dbReference type="Pfam" id="PF09969">
    <property type="entry name" value="DUF2203"/>
    <property type="match status" value="1"/>
</dbReference>
<accession>A8MBC1</accession>
<reference evidence="1 2" key="1">
    <citation type="submission" date="2007-10" db="EMBL/GenBank/DDBJ databases">
        <title>Complete sequence of Caldivirga maquilingensis IC-167.</title>
        <authorList>
            <consortium name="US DOE Joint Genome Institute"/>
            <person name="Copeland A."/>
            <person name="Lucas S."/>
            <person name="Lapidus A."/>
            <person name="Barry K."/>
            <person name="Glavina del Rio T."/>
            <person name="Dalin E."/>
            <person name="Tice H."/>
            <person name="Pitluck S."/>
            <person name="Saunders E."/>
            <person name="Brettin T."/>
            <person name="Bruce D."/>
            <person name="Detter J.C."/>
            <person name="Han C."/>
            <person name="Schmutz J."/>
            <person name="Larimer F."/>
            <person name="Land M."/>
            <person name="Hauser L."/>
            <person name="Kyrpides N."/>
            <person name="Ivanova N."/>
            <person name="Biddle J.F."/>
            <person name="Zhang Z."/>
            <person name="Fitz-Gibbon S.T."/>
            <person name="Lowe T.M."/>
            <person name="Saltikov C."/>
            <person name="House C.H."/>
            <person name="Richardson P."/>
        </authorList>
    </citation>
    <scope>NUCLEOTIDE SEQUENCE [LARGE SCALE GENOMIC DNA]</scope>
    <source>
        <strain evidence="2">ATCC 700844 / DSM 13496 / JCM 10307 / IC-167</strain>
    </source>
</reference>
<evidence type="ECO:0000313" key="2">
    <source>
        <dbReference type="Proteomes" id="UP000001137"/>
    </source>
</evidence>
<dbReference type="GeneID" id="5708928"/>
<dbReference type="KEGG" id="cma:Cmaq_0365"/>
<dbReference type="HOGENOM" id="CLU_137908_1_0_2"/>
<dbReference type="RefSeq" id="WP_012185431.1">
    <property type="nucleotide sequence ID" value="NC_009954.1"/>
</dbReference>